<dbReference type="InterPro" id="IPR037401">
    <property type="entry name" value="SnoaL-like"/>
</dbReference>
<proteinExistence type="predicted"/>
<organism evidence="2 3">
    <name type="scientific">Mycolicibacterium moriokaense</name>
    <dbReference type="NCBI Taxonomy" id="39691"/>
    <lineage>
        <taxon>Bacteria</taxon>
        <taxon>Bacillati</taxon>
        <taxon>Actinomycetota</taxon>
        <taxon>Actinomycetes</taxon>
        <taxon>Mycobacteriales</taxon>
        <taxon>Mycobacteriaceae</taxon>
        <taxon>Mycolicibacterium</taxon>
    </lineage>
</organism>
<dbReference type="InterPro" id="IPR032710">
    <property type="entry name" value="NTF2-like_dom_sf"/>
</dbReference>
<comment type="caution">
    <text evidence="2">The sequence shown here is derived from an EMBL/GenBank/DDBJ whole genome shotgun (WGS) entry which is preliminary data.</text>
</comment>
<protein>
    <submittedName>
        <fullName evidence="2">Uncharacterized protein (TIGR02246 family)</fullName>
    </submittedName>
</protein>
<dbReference type="Proteomes" id="UP000247781">
    <property type="component" value="Unassembled WGS sequence"/>
</dbReference>
<reference evidence="2 3" key="2">
    <citation type="submission" date="2018-06" db="EMBL/GenBank/DDBJ databases">
        <title>Sequencing of bacterial isolates from soil warming experiment in Harvard Forest, Massachusetts, USA.</title>
        <authorList>
            <person name="Deangelis K.PhD."/>
        </authorList>
    </citation>
    <scope>NUCLEOTIDE SEQUENCE [LARGE SCALE GENOMIC DNA]</scope>
    <source>
        <strain evidence="2 3">GAS496</strain>
    </source>
</reference>
<dbReference type="Gene3D" id="3.10.450.50">
    <property type="match status" value="1"/>
</dbReference>
<accession>A0A318HC67</accession>
<name>A0A318HC67_9MYCO</name>
<sequence>MTAMTDEHEIRSLVHRYADAASRRDPLGVASTFTNDGEWHARELGHHKGHDAMVTFFSAMLGGWNVFLQGLQSGVVALDAADADHAKGRWFVHEIGQRAEGTNLTIAGVYHDEYRREAGVWLIMRRRYDPLLRSVDGTVTVLPFPTDVHTIE</sequence>
<dbReference type="AlphaFoldDB" id="A0A318HC67"/>
<feature type="domain" description="SnoaL-like" evidence="1">
    <location>
        <begin position="4"/>
        <end position="127"/>
    </location>
</feature>
<evidence type="ECO:0000313" key="2">
    <source>
        <dbReference type="EMBL" id="PXX02465.1"/>
    </source>
</evidence>
<evidence type="ECO:0000259" key="1">
    <source>
        <dbReference type="Pfam" id="PF13577"/>
    </source>
</evidence>
<keyword evidence="3" id="KW-1185">Reference proteome</keyword>
<reference evidence="3" key="1">
    <citation type="submission" date="2018-05" db="EMBL/GenBank/DDBJ databases">
        <authorList>
            <person name="Deangelis K."/>
            <person name="Huntemann M."/>
            <person name="Clum A."/>
            <person name="Pillay M."/>
            <person name="Palaniappan K."/>
            <person name="Varghese N."/>
            <person name="Mikhailova N."/>
            <person name="Stamatis D."/>
            <person name="Reddy T."/>
            <person name="Daum C."/>
            <person name="Shapiro N."/>
            <person name="Ivanova N."/>
            <person name="Kyrpides N."/>
            <person name="Woyke T."/>
        </authorList>
    </citation>
    <scope>NUCLEOTIDE SEQUENCE [LARGE SCALE GENOMIC DNA]</scope>
    <source>
        <strain evidence="3">GAS496</strain>
    </source>
</reference>
<evidence type="ECO:0000313" key="3">
    <source>
        <dbReference type="Proteomes" id="UP000247781"/>
    </source>
</evidence>
<dbReference type="SUPFAM" id="SSF54427">
    <property type="entry name" value="NTF2-like"/>
    <property type="match status" value="1"/>
</dbReference>
<gene>
    <name evidence="2" type="ORF">C8E89_12411</name>
</gene>
<dbReference type="Pfam" id="PF13577">
    <property type="entry name" value="SnoaL_4"/>
    <property type="match status" value="1"/>
</dbReference>
<dbReference type="EMBL" id="QJJU01000024">
    <property type="protein sequence ID" value="PXX02465.1"/>
    <property type="molecule type" value="Genomic_DNA"/>
</dbReference>